<dbReference type="PANTHER" id="PTHR10357:SF210">
    <property type="entry name" value="MALTODEXTRIN GLUCOSIDASE"/>
    <property type="match status" value="1"/>
</dbReference>
<feature type="compositionally biased region" description="Pro residues" evidence="3">
    <location>
        <begin position="153"/>
        <end position="170"/>
    </location>
</feature>
<gene>
    <name evidence="5" type="ORF">MANT1106_LOCUS11758</name>
</gene>
<evidence type="ECO:0000256" key="2">
    <source>
        <dbReference type="ARBA" id="ARBA00023295"/>
    </source>
</evidence>
<evidence type="ECO:0000256" key="3">
    <source>
        <dbReference type="SAM" id="MobiDB-lite"/>
    </source>
</evidence>
<organism evidence="5">
    <name type="scientific">Mantoniella antarctica</name>
    <dbReference type="NCBI Taxonomy" id="81844"/>
    <lineage>
        <taxon>Eukaryota</taxon>
        <taxon>Viridiplantae</taxon>
        <taxon>Chlorophyta</taxon>
        <taxon>Mamiellophyceae</taxon>
        <taxon>Mamiellales</taxon>
        <taxon>Mamiellaceae</taxon>
        <taxon>Mantoniella</taxon>
    </lineage>
</organism>
<name>A0A7S0SJX2_9CHLO</name>
<sequence>MSCLAHAGALAAAPLSASASLRSSHGAGRLCDTFGMRNGGNANANAQRSRRRRGALYATTHAASVRLKFELEGAGPDARVVGAHPALGAWTVEGGVRSGDEVQLDGVAIEYKWHDGSSWEERGNRKLHLPEANDVDATLTLTVMDRAARFPAGPKPAPAPTPTAVPPTPAPERQRREEPRREERRELPADSSFPGAFSARVDGGPPQWYRDGVVYSIQTLGFCDCEGPPSHFEYGERLARLIDDGWLDHVSRLGCTVLYLGPLMKTSEELGHGYDTADYFEVDPRLGTMATLRRVVEAAHALQIRVIVDGVFNHTGRDHFAARDVLQRGSQSQYWDWFYARETERGVELDGWEGHSGLPRLNHNNAEVRAHLMDAGRFWMSPEGANIDGWRLDVAHEVSPDFWREFSRACRDAKPHCALIGELMHGDYRSHVGPELLDSGTNYQLSKSLWSSLNDANYWELAHCFQRDKDMYSELTLLNFLGNHDQCRIHSRLTDPRAHYVLAAASLILSRGVPCLYYGDEVGAEGAPGGPDGDLAMRRAVDLPAALADPDAMAFVKATAELVALRRAHEALRDASSTQISLAHTNTALAFARVVESSGASAIVAFNCESRPARMTLPVSEKMRGVSDGVEFYEPLAGESSTITVSGGSLTLELPPNGFRVLVRA</sequence>
<dbReference type="SUPFAM" id="SSF51011">
    <property type="entry name" value="Glycosyl hydrolase domain"/>
    <property type="match status" value="1"/>
</dbReference>
<dbReference type="Gene3D" id="2.60.40.1180">
    <property type="entry name" value="Golgi alpha-mannosidase II"/>
    <property type="match status" value="1"/>
</dbReference>
<dbReference type="Pfam" id="PF00128">
    <property type="entry name" value="Alpha-amylase"/>
    <property type="match status" value="1"/>
</dbReference>
<dbReference type="InterPro" id="IPR013780">
    <property type="entry name" value="Glyco_hydro_b"/>
</dbReference>
<dbReference type="SUPFAM" id="SSF51445">
    <property type="entry name" value="(Trans)glycosidases"/>
    <property type="match status" value="1"/>
</dbReference>
<dbReference type="SMART" id="SM00642">
    <property type="entry name" value="Aamy"/>
    <property type="match status" value="1"/>
</dbReference>
<protein>
    <recommendedName>
        <fullName evidence="4">Glycosyl hydrolase family 13 catalytic domain-containing protein</fullName>
    </recommendedName>
</protein>
<feature type="compositionally biased region" description="Basic and acidic residues" evidence="3">
    <location>
        <begin position="172"/>
        <end position="188"/>
    </location>
</feature>
<evidence type="ECO:0000256" key="1">
    <source>
        <dbReference type="ARBA" id="ARBA00022801"/>
    </source>
</evidence>
<feature type="region of interest" description="Disordered" evidence="3">
    <location>
        <begin position="149"/>
        <end position="202"/>
    </location>
</feature>
<dbReference type="InterPro" id="IPR017853">
    <property type="entry name" value="GH"/>
</dbReference>
<dbReference type="EMBL" id="HBFC01019658">
    <property type="protein sequence ID" value="CAD8709075.1"/>
    <property type="molecule type" value="Transcribed_RNA"/>
</dbReference>
<dbReference type="AlphaFoldDB" id="A0A7S0SJX2"/>
<reference evidence="5" key="1">
    <citation type="submission" date="2021-01" db="EMBL/GenBank/DDBJ databases">
        <authorList>
            <person name="Corre E."/>
            <person name="Pelletier E."/>
            <person name="Niang G."/>
            <person name="Scheremetjew M."/>
            <person name="Finn R."/>
            <person name="Kale V."/>
            <person name="Holt S."/>
            <person name="Cochrane G."/>
            <person name="Meng A."/>
            <person name="Brown T."/>
            <person name="Cohen L."/>
        </authorList>
    </citation>
    <scope>NUCLEOTIDE SEQUENCE</scope>
    <source>
        <strain evidence="5">SL-175</strain>
    </source>
</reference>
<keyword evidence="1" id="KW-0378">Hydrolase</keyword>
<dbReference type="GO" id="GO:0016798">
    <property type="term" value="F:hydrolase activity, acting on glycosyl bonds"/>
    <property type="evidence" value="ECO:0007669"/>
    <property type="project" value="UniProtKB-KW"/>
</dbReference>
<feature type="domain" description="Glycosyl hydrolase family 13 catalytic" evidence="4">
    <location>
        <begin position="216"/>
        <end position="566"/>
    </location>
</feature>
<dbReference type="InterPro" id="IPR006047">
    <property type="entry name" value="GH13_cat_dom"/>
</dbReference>
<dbReference type="Gene3D" id="3.20.20.80">
    <property type="entry name" value="Glycosidases"/>
    <property type="match status" value="1"/>
</dbReference>
<proteinExistence type="predicted"/>
<keyword evidence="2" id="KW-0326">Glycosidase</keyword>
<dbReference type="GO" id="GO:0005975">
    <property type="term" value="P:carbohydrate metabolic process"/>
    <property type="evidence" value="ECO:0007669"/>
    <property type="project" value="InterPro"/>
</dbReference>
<dbReference type="PANTHER" id="PTHR10357">
    <property type="entry name" value="ALPHA-AMYLASE FAMILY MEMBER"/>
    <property type="match status" value="1"/>
</dbReference>
<evidence type="ECO:0000259" key="4">
    <source>
        <dbReference type="SMART" id="SM00642"/>
    </source>
</evidence>
<accession>A0A7S0SJX2</accession>
<evidence type="ECO:0000313" key="5">
    <source>
        <dbReference type="EMBL" id="CAD8709075.1"/>
    </source>
</evidence>